<protein>
    <submittedName>
        <fullName evidence="1">Uncharacterized protein</fullName>
    </submittedName>
</protein>
<dbReference type="InParanoid" id="A0A804M4Y5"/>
<dbReference type="EnsemblPlants" id="Zm00001eb059420_T001">
    <property type="protein sequence ID" value="Zm00001eb059420_P001"/>
    <property type="gene ID" value="Zm00001eb059420"/>
</dbReference>
<organism evidence="1 2">
    <name type="scientific">Zea mays</name>
    <name type="common">Maize</name>
    <dbReference type="NCBI Taxonomy" id="4577"/>
    <lineage>
        <taxon>Eukaryota</taxon>
        <taxon>Viridiplantae</taxon>
        <taxon>Streptophyta</taxon>
        <taxon>Embryophyta</taxon>
        <taxon>Tracheophyta</taxon>
        <taxon>Spermatophyta</taxon>
        <taxon>Magnoliopsida</taxon>
        <taxon>Liliopsida</taxon>
        <taxon>Poales</taxon>
        <taxon>Poaceae</taxon>
        <taxon>PACMAD clade</taxon>
        <taxon>Panicoideae</taxon>
        <taxon>Andropogonodae</taxon>
        <taxon>Andropogoneae</taxon>
        <taxon>Tripsacinae</taxon>
        <taxon>Zea</taxon>
    </lineage>
</organism>
<reference evidence="1" key="3">
    <citation type="submission" date="2021-05" db="UniProtKB">
        <authorList>
            <consortium name="EnsemblPlants"/>
        </authorList>
    </citation>
    <scope>IDENTIFICATION</scope>
    <source>
        <strain evidence="1">cv. B73</strain>
    </source>
</reference>
<dbReference type="Proteomes" id="UP000007305">
    <property type="component" value="Chromosome 1"/>
</dbReference>
<keyword evidence="2" id="KW-1185">Reference proteome</keyword>
<accession>A0A804M4Y5</accession>
<sequence length="85" mass="9073">MLGPPSQLPSEQKKGNQTGCVDVPRSLSVCLQFLTTTAATLPAAAATTLLRAPPSSPRDVSWTIIVLLHPPPSIPRFLEVKRVSN</sequence>
<reference evidence="1" key="2">
    <citation type="submission" date="2019-07" db="EMBL/GenBank/DDBJ databases">
        <authorList>
            <person name="Seetharam A."/>
            <person name="Woodhouse M."/>
            <person name="Cannon E."/>
        </authorList>
    </citation>
    <scope>NUCLEOTIDE SEQUENCE [LARGE SCALE GENOMIC DNA]</scope>
    <source>
        <strain evidence="1">cv. B73</strain>
    </source>
</reference>
<evidence type="ECO:0000313" key="1">
    <source>
        <dbReference type="EnsemblPlants" id="Zm00001eb059420_P001"/>
    </source>
</evidence>
<reference evidence="2" key="1">
    <citation type="submission" date="2015-12" db="EMBL/GenBank/DDBJ databases">
        <title>Update maize B73 reference genome by single molecule sequencing technologies.</title>
        <authorList>
            <consortium name="Maize Genome Sequencing Project"/>
            <person name="Ware D."/>
        </authorList>
    </citation>
    <scope>NUCLEOTIDE SEQUENCE [LARGE SCALE GENOMIC DNA]</scope>
    <source>
        <strain evidence="2">cv. B73</strain>
    </source>
</reference>
<name>A0A804M4Y5_MAIZE</name>
<dbReference type="Gramene" id="Zm00001eb059420_T001">
    <property type="protein sequence ID" value="Zm00001eb059420_P001"/>
    <property type="gene ID" value="Zm00001eb059420"/>
</dbReference>
<proteinExistence type="predicted"/>
<evidence type="ECO:0000313" key="2">
    <source>
        <dbReference type="Proteomes" id="UP000007305"/>
    </source>
</evidence>
<dbReference type="AlphaFoldDB" id="A0A804M4Y5"/>